<evidence type="ECO:0000313" key="3">
    <source>
        <dbReference type="Proteomes" id="UP000499080"/>
    </source>
</evidence>
<sequence>MFLVPRKSSQNRGSLNRGPTVSSTGTNGYIIAFADLATLSAVSLTTNLCSENPRKVHHEQNGMIRDNVRVNIGFSCTWSASDEKKMRRKPILTSGSSLPETFSHTTRNV</sequence>
<evidence type="ECO:0000256" key="1">
    <source>
        <dbReference type="SAM" id="MobiDB-lite"/>
    </source>
</evidence>
<feature type="non-terminal residue" evidence="2">
    <location>
        <position position="109"/>
    </location>
</feature>
<gene>
    <name evidence="2" type="ORF">AVEN_1965_1</name>
</gene>
<keyword evidence="3" id="KW-1185">Reference proteome</keyword>
<dbReference type="EMBL" id="BGPR01120417">
    <property type="protein sequence ID" value="GBN18613.1"/>
    <property type="molecule type" value="Genomic_DNA"/>
</dbReference>
<dbReference type="AlphaFoldDB" id="A0A4Y2LX00"/>
<accession>A0A4Y2LX00</accession>
<feature type="region of interest" description="Disordered" evidence="1">
    <location>
        <begin position="87"/>
        <end position="109"/>
    </location>
</feature>
<proteinExistence type="predicted"/>
<name>A0A4Y2LX00_ARAVE</name>
<protein>
    <submittedName>
        <fullName evidence="2">Uncharacterized protein</fullName>
    </submittedName>
</protein>
<feature type="region of interest" description="Disordered" evidence="1">
    <location>
        <begin position="1"/>
        <end position="25"/>
    </location>
</feature>
<feature type="compositionally biased region" description="Polar residues" evidence="1">
    <location>
        <begin position="7"/>
        <end position="25"/>
    </location>
</feature>
<feature type="compositionally biased region" description="Polar residues" evidence="1">
    <location>
        <begin position="93"/>
        <end position="109"/>
    </location>
</feature>
<comment type="caution">
    <text evidence="2">The sequence shown here is derived from an EMBL/GenBank/DDBJ whole genome shotgun (WGS) entry which is preliminary data.</text>
</comment>
<reference evidence="2 3" key="1">
    <citation type="journal article" date="2019" name="Sci. Rep.">
        <title>Orb-weaving spider Araneus ventricosus genome elucidates the spidroin gene catalogue.</title>
        <authorList>
            <person name="Kono N."/>
            <person name="Nakamura H."/>
            <person name="Ohtoshi R."/>
            <person name="Moran D.A.P."/>
            <person name="Shinohara A."/>
            <person name="Yoshida Y."/>
            <person name="Fujiwara M."/>
            <person name="Mori M."/>
            <person name="Tomita M."/>
            <person name="Arakawa K."/>
        </authorList>
    </citation>
    <scope>NUCLEOTIDE SEQUENCE [LARGE SCALE GENOMIC DNA]</scope>
</reference>
<dbReference type="Proteomes" id="UP000499080">
    <property type="component" value="Unassembled WGS sequence"/>
</dbReference>
<evidence type="ECO:0000313" key="2">
    <source>
        <dbReference type="EMBL" id="GBN18613.1"/>
    </source>
</evidence>
<organism evidence="2 3">
    <name type="scientific">Araneus ventricosus</name>
    <name type="common">Orbweaver spider</name>
    <name type="synonym">Epeira ventricosa</name>
    <dbReference type="NCBI Taxonomy" id="182803"/>
    <lineage>
        <taxon>Eukaryota</taxon>
        <taxon>Metazoa</taxon>
        <taxon>Ecdysozoa</taxon>
        <taxon>Arthropoda</taxon>
        <taxon>Chelicerata</taxon>
        <taxon>Arachnida</taxon>
        <taxon>Araneae</taxon>
        <taxon>Araneomorphae</taxon>
        <taxon>Entelegynae</taxon>
        <taxon>Araneoidea</taxon>
        <taxon>Araneidae</taxon>
        <taxon>Araneus</taxon>
    </lineage>
</organism>